<comment type="caution">
    <text evidence="2">The sequence shown here is derived from an EMBL/GenBank/DDBJ whole genome shotgun (WGS) entry which is preliminary data.</text>
</comment>
<keyword evidence="1" id="KW-1133">Transmembrane helix</keyword>
<dbReference type="EMBL" id="LGRX02035942">
    <property type="protein sequence ID" value="KAK3232607.1"/>
    <property type="molecule type" value="Genomic_DNA"/>
</dbReference>
<protein>
    <submittedName>
        <fullName evidence="2">Uncharacterized protein</fullName>
    </submittedName>
</protein>
<dbReference type="Proteomes" id="UP001190700">
    <property type="component" value="Unassembled WGS sequence"/>
</dbReference>
<name>A0AAE0BA37_9CHLO</name>
<proteinExistence type="predicted"/>
<keyword evidence="3" id="KW-1185">Reference proteome</keyword>
<organism evidence="2 3">
    <name type="scientific">Cymbomonas tetramitiformis</name>
    <dbReference type="NCBI Taxonomy" id="36881"/>
    <lineage>
        <taxon>Eukaryota</taxon>
        <taxon>Viridiplantae</taxon>
        <taxon>Chlorophyta</taxon>
        <taxon>Pyramimonadophyceae</taxon>
        <taxon>Pyramimonadales</taxon>
        <taxon>Pyramimonadaceae</taxon>
        <taxon>Cymbomonas</taxon>
    </lineage>
</organism>
<sequence>MARLCWEWRICKSRVRQKNLTRLLEMNDDAMDWLWSRYRMHDRRPVNCDDVDRHRIEFGTATALAYMDARGIWRHAPLNLQACRRIRHRRMTELFGDNLSIFSLDAEAHFEKCGATTGCSLKFESVVNGWRCVTFAMTVGVRYFAYRSVCGVLRDQRTDEGAKDCCSALLTRCRDEEACDERFAVAGSNFGETPWGTFAEANGLWLVAWTTSELKFNFVWIVIGLYIKLVWFRIHH</sequence>
<reference evidence="2 3" key="1">
    <citation type="journal article" date="2015" name="Genome Biol. Evol.">
        <title>Comparative Genomics of a Bacterivorous Green Alga Reveals Evolutionary Causalities and Consequences of Phago-Mixotrophic Mode of Nutrition.</title>
        <authorList>
            <person name="Burns J.A."/>
            <person name="Paasch A."/>
            <person name="Narechania A."/>
            <person name="Kim E."/>
        </authorList>
    </citation>
    <scope>NUCLEOTIDE SEQUENCE [LARGE SCALE GENOMIC DNA]</scope>
    <source>
        <strain evidence="2 3">PLY_AMNH</strain>
    </source>
</reference>
<keyword evidence="1" id="KW-0812">Transmembrane</keyword>
<dbReference type="AlphaFoldDB" id="A0AAE0BA37"/>
<evidence type="ECO:0000313" key="3">
    <source>
        <dbReference type="Proteomes" id="UP001190700"/>
    </source>
</evidence>
<feature type="transmembrane region" description="Helical" evidence="1">
    <location>
        <begin position="216"/>
        <end position="234"/>
    </location>
</feature>
<gene>
    <name evidence="2" type="ORF">CYMTET_57065</name>
</gene>
<keyword evidence="1" id="KW-0472">Membrane</keyword>
<evidence type="ECO:0000313" key="2">
    <source>
        <dbReference type="EMBL" id="KAK3232607.1"/>
    </source>
</evidence>
<accession>A0AAE0BA37</accession>
<evidence type="ECO:0000256" key="1">
    <source>
        <dbReference type="SAM" id="Phobius"/>
    </source>
</evidence>